<dbReference type="PANTHER" id="PTHR45436:SF15">
    <property type="entry name" value="SENSOR HISTIDINE KINASE CUSS"/>
    <property type="match status" value="1"/>
</dbReference>
<evidence type="ECO:0000313" key="14">
    <source>
        <dbReference type="EMBL" id="QEE27067.1"/>
    </source>
</evidence>
<evidence type="ECO:0000256" key="1">
    <source>
        <dbReference type="ARBA" id="ARBA00000085"/>
    </source>
</evidence>
<dbReference type="CDD" id="cd06225">
    <property type="entry name" value="HAMP"/>
    <property type="match status" value="1"/>
</dbReference>
<feature type="transmembrane region" description="Helical" evidence="11">
    <location>
        <begin position="174"/>
        <end position="198"/>
    </location>
</feature>
<keyword evidence="7" id="KW-0418">Kinase</keyword>
<sequence length="486" mass="53107">MPMAENGFGTSAAWAIATPGARMFRLFPRMFGKVFLSFWASSLLVLIAVGVVNAALGTRPLLRVWLANSLTWYGQTAVELYEHGGPSALNNYLTDIQASGIDGALLGPDGALLGSHKVPATTDTVLARERLSRRNENDIQTWTSAIPIPGNRGEYIFVALEHPRRRARIAFQPAALLARMVAGLGVASLLCLLMARYLTRPIRSLQGVARRIAAGDLKARAAPVMGPRDDELGELAIDFDRMADRVQTLIERQQTLLRDISHEFRSPLARLTLSAELVKRGDTDAASRMEGDLRRLEALISELLTLSRMEASDRNSRRDRIDLSGMVRRILEDAAFEGRPEQKTLVQTGANEVMMQGDANLLERCIENVVRNAIQHTPQHTGIEVNVTLSDETPAGQVATIRVIDEGEGVPEHALPHLFEPFFRVSASREQSGRGAGLGLSISQRIVELHGGAMEACNRAEGGLEVTMRFPVVQGWGSNVGPASRM</sequence>
<dbReference type="EC" id="2.7.13.3" evidence="3"/>
<evidence type="ECO:0000256" key="7">
    <source>
        <dbReference type="ARBA" id="ARBA00022777"/>
    </source>
</evidence>
<dbReference type="InterPro" id="IPR004358">
    <property type="entry name" value="Sig_transdc_His_kin-like_C"/>
</dbReference>
<dbReference type="PROSITE" id="PS50885">
    <property type="entry name" value="HAMP"/>
    <property type="match status" value="1"/>
</dbReference>
<evidence type="ECO:0000259" key="12">
    <source>
        <dbReference type="PROSITE" id="PS50109"/>
    </source>
</evidence>
<dbReference type="Gene3D" id="1.10.8.500">
    <property type="entry name" value="HAMP domain in histidine kinase"/>
    <property type="match status" value="1"/>
</dbReference>
<dbReference type="InterPro" id="IPR005467">
    <property type="entry name" value="His_kinase_dom"/>
</dbReference>
<evidence type="ECO:0000256" key="11">
    <source>
        <dbReference type="SAM" id="Phobius"/>
    </source>
</evidence>
<dbReference type="OrthoDB" id="9813151at2"/>
<evidence type="ECO:0000256" key="3">
    <source>
        <dbReference type="ARBA" id="ARBA00012438"/>
    </source>
</evidence>
<organism evidence="14 15">
    <name type="scientific">Terriglobus albidus</name>
    <dbReference type="NCBI Taxonomy" id="1592106"/>
    <lineage>
        <taxon>Bacteria</taxon>
        <taxon>Pseudomonadati</taxon>
        <taxon>Acidobacteriota</taxon>
        <taxon>Terriglobia</taxon>
        <taxon>Terriglobales</taxon>
        <taxon>Acidobacteriaceae</taxon>
        <taxon>Terriglobus</taxon>
    </lineage>
</organism>
<dbReference type="Gene3D" id="1.10.287.130">
    <property type="match status" value="1"/>
</dbReference>
<dbReference type="Pfam" id="PF02518">
    <property type="entry name" value="HATPase_c"/>
    <property type="match status" value="1"/>
</dbReference>
<keyword evidence="15" id="KW-1185">Reference proteome</keyword>
<dbReference type="InterPro" id="IPR003661">
    <property type="entry name" value="HisK_dim/P_dom"/>
</dbReference>
<evidence type="ECO:0000256" key="2">
    <source>
        <dbReference type="ARBA" id="ARBA00004141"/>
    </source>
</evidence>
<evidence type="ECO:0000313" key="15">
    <source>
        <dbReference type="Proteomes" id="UP000321820"/>
    </source>
</evidence>
<dbReference type="Pfam" id="PF00512">
    <property type="entry name" value="HisKA"/>
    <property type="match status" value="1"/>
</dbReference>
<keyword evidence="9" id="KW-0902">Two-component regulatory system</keyword>
<dbReference type="KEGG" id="talb:FTW19_02990"/>
<keyword evidence="4" id="KW-0597">Phosphoprotein</keyword>
<dbReference type="Gene3D" id="3.30.565.10">
    <property type="entry name" value="Histidine kinase-like ATPase, C-terminal domain"/>
    <property type="match status" value="1"/>
</dbReference>
<dbReference type="InterPro" id="IPR003594">
    <property type="entry name" value="HATPase_dom"/>
</dbReference>
<dbReference type="InterPro" id="IPR003660">
    <property type="entry name" value="HAMP_dom"/>
</dbReference>
<evidence type="ECO:0000259" key="13">
    <source>
        <dbReference type="PROSITE" id="PS50885"/>
    </source>
</evidence>
<dbReference type="PROSITE" id="PS50109">
    <property type="entry name" value="HIS_KIN"/>
    <property type="match status" value="1"/>
</dbReference>
<evidence type="ECO:0000256" key="8">
    <source>
        <dbReference type="ARBA" id="ARBA00022989"/>
    </source>
</evidence>
<evidence type="ECO:0000256" key="10">
    <source>
        <dbReference type="ARBA" id="ARBA00023136"/>
    </source>
</evidence>
<accession>A0A5B9E9Z5</accession>
<keyword evidence="10 11" id="KW-0472">Membrane</keyword>
<evidence type="ECO:0000256" key="5">
    <source>
        <dbReference type="ARBA" id="ARBA00022679"/>
    </source>
</evidence>
<gene>
    <name evidence="14" type="ORF">FTW19_02990</name>
</gene>
<dbReference type="InterPro" id="IPR036097">
    <property type="entry name" value="HisK_dim/P_sf"/>
</dbReference>
<feature type="domain" description="HAMP" evidence="13">
    <location>
        <begin position="196"/>
        <end position="251"/>
    </location>
</feature>
<dbReference type="SUPFAM" id="SSF55874">
    <property type="entry name" value="ATPase domain of HSP90 chaperone/DNA topoisomerase II/histidine kinase"/>
    <property type="match status" value="1"/>
</dbReference>
<dbReference type="InterPro" id="IPR036890">
    <property type="entry name" value="HATPase_C_sf"/>
</dbReference>
<dbReference type="Pfam" id="PF00672">
    <property type="entry name" value="HAMP"/>
    <property type="match status" value="1"/>
</dbReference>
<evidence type="ECO:0000256" key="4">
    <source>
        <dbReference type="ARBA" id="ARBA00022553"/>
    </source>
</evidence>
<dbReference type="GO" id="GO:0005886">
    <property type="term" value="C:plasma membrane"/>
    <property type="evidence" value="ECO:0007669"/>
    <property type="project" value="TreeGrafter"/>
</dbReference>
<dbReference type="InterPro" id="IPR050428">
    <property type="entry name" value="TCS_sensor_his_kinase"/>
</dbReference>
<dbReference type="SMART" id="SM00304">
    <property type="entry name" value="HAMP"/>
    <property type="match status" value="1"/>
</dbReference>
<dbReference type="EMBL" id="CP042806">
    <property type="protein sequence ID" value="QEE27067.1"/>
    <property type="molecule type" value="Genomic_DNA"/>
</dbReference>
<keyword evidence="5" id="KW-0808">Transferase</keyword>
<dbReference type="GO" id="GO:0000155">
    <property type="term" value="F:phosphorelay sensor kinase activity"/>
    <property type="evidence" value="ECO:0007669"/>
    <property type="project" value="InterPro"/>
</dbReference>
<comment type="catalytic activity">
    <reaction evidence="1">
        <text>ATP + protein L-histidine = ADP + protein N-phospho-L-histidine.</text>
        <dbReference type="EC" id="2.7.13.3"/>
    </reaction>
</comment>
<evidence type="ECO:0000256" key="6">
    <source>
        <dbReference type="ARBA" id="ARBA00022692"/>
    </source>
</evidence>
<evidence type="ECO:0000256" key="9">
    <source>
        <dbReference type="ARBA" id="ARBA00023012"/>
    </source>
</evidence>
<dbReference type="CDD" id="cd00082">
    <property type="entry name" value="HisKA"/>
    <property type="match status" value="1"/>
</dbReference>
<dbReference type="PRINTS" id="PR00344">
    <property type="entry name" value="BCTRLSENSOR"/>
</dbReference>
<dbReference type="PANTHER" id="PTHR45436">
    <property type="entry name" value="SENSOR HISTIDINE KINASE YKOH"/>
    <property type="match status" value="1"/>
</dbReference>
<keyword evidence="6 11" id="KW-0812">Transmembrane</keyword>
<protein>
    <recommendedName>
        <fullName evidence="3">histidine kinase</fullName>
        <ecNumber evidence="3">2.7.13.3</ecNumber>
    </recommendedName>
</protein>
<dbReference type="SMART" id="SM00387">
    <property type="entry name" value="HATPase_c"/>
    <property type="match status" value="1"/>
</dbReference>
<dbReference type="SMART" id="SM00388">
    <property type="entry name" value="HisKA"/>
    <property type="match status" value="1"/>
</dbReference>
<dbReference type="SUPFAM" id="SSF158472">
    <property type="entry name" value="HAMP domain-like"/>
    <property type="match status" value="1"/>
</dbReference>
<feature type="domain" description="Histidine kinase" evidence="12">
    <location>
        <begin position="259"/>
        <end position="474"/>
    </location>
</feature>
<reference evidence="14 15" key="1">
    <citation type="submission" date="2019-08" db="EMBL/GenBank/DDBJ databases">
        <title>Complete genome sequence of Terriglobus albidus strain ORNL.</title>
        <authorList>
            <person name="Podar M."/>
        </authorList>
    </citation>
    <scope>NUCLEOTIDE SEQUENCE [LARGE SCALE GENOMIC DNA]</scope>
    <source>
        <strain evidence="14 15">ORNL</strain>
    </source>
</reference>
<keyword evidence="8 11" id="KW-1133">Transmembrane helix</keyword>
<name>A0A5B9E9Z5_9BACT</name>
<dbReference type="AlphaFoldDB" id="A0A5B9E9Z5"/>
<dbReference type="Proteomes" id="UP000321820">
    <property type="component" value="Chromosome"/>
</dbReference>
<comment type="subcellular location">
    <subcellularLocation>
        <location evidence="2">Membrane</location>
        <topology evidence="2">Multi-pass membrane protein</topology>
    </subcellularLocation>
</comment>
<proteinExistence type="predicted"/>
<dbReference type="SUPFAM" id="SSF47384">
    <property type="entry name" value="Homodimeric domain of signal transducing histidine kinase"/>
    <property type="match status" value="1"/>
</dbReference>
<feature type="transmembrane region" description="Helical" evidence="11">
    <location>
        <begin position="34"/>
        <end position="56"/>
    </location>
</feature>